<dbReference type="Proteomes" id="UP001596098">
    <property type="component" value="Unassembled WGS sequence"/>
</dbReference>
<sequence length="178" mass="18927">MSEPKREIDPNRFAGAEIIQSSFPDDDGTCAPALAAALTAYAQDRSVFPDVITALAPTRLLVPVVALLGEVDYDEKGLAHDKSSDMATVLVTGADGRQALIAFTSTEALHRWNPEARPVPVPAHVAALSAVQEKAAALVVDIAGPVPFVIQGTDLEPFAAQWQMVRVGEQSGWMRPAE</sequence>
<keyword evidence="3" id="KW-1185">Reference proteome</keyword>
<gene>
    <name evidence="2" type="ORF">ACFPWU_05570</name>
</gene>
<evidence type="ECO:0000313" key="3">
    <source>
        <dbReference type="Proteomes" id="UP001596098"/>
    </source>
</evidence>
<comment type="caution">
    <text evidence="2">The sequence shown here is derived from an EMBL/GenBank/DDBJ whole genome shotgun (WGS) entry which is preliminary data.</text>
</comment>
<evidence type="ECO:0000259" key="1">
    <source>
        <dbReference type="Pfam" id="PF07179"/>
    </source>
</evidence>
<organism evidence="2 3">
    <name type="scientific">Nocardioides yefusunii</name>
    <dbReference type="NCBI Taxonomy" id="2500546"/>
    <lineage>
        <taxon>Bacteria</taxon>
        <taxon>Bacillati</taxon>
        <taxon>Actinomycetota</taxon>
        <taxon>Actinomycetes</taxon>
        <taxon>Propionibacteriales</taxon>
        <taxon>Nocardioidaceae</taxon>
        <taxon>Nocardioides</taxon>
    </lineage>
</organism>
<name>A0ABW1QUE1_9ACTN</name>
<feature type="domain" description="SseB protein N-terminal" evidence="1">
    <location>
        <begin position="34"/>
        <end position="155"/>
    </location>
</feature>
<dbReference type="RefSeq" id="WP_128221003.1">
    <property type="nucleotide sequence ID" value="NZ_CP034929.1"/>
</dbReference>
<evidence type="ECO:0000313" key="2">
    <source>
        <dbReference type="EMBL" id="MFC6153131.1"/>
    </source>
</evidence>
<proteinExistence type="predicted"/>
<reference evidence="3" key="1">
    <citation type="journal article" date="2019" name="Int. J. Syst. Evol. Microbiol.">
        <title>The Global Catalogue of Microorganisms (GCM) 10K type strain sequencing project: providing services to taxonomists for standard genome sequencing and annotation.</title>
        <authorList>
            <consortium name="The Broad Institute Genomics Platform"/>
            <consortium name="The Broad Institute Genome Sequencing Center for Infectious Disease"/>
            <person name="Wu L."/>
            <person name="Ma J."/>
        </authorList>
    </citation>
    <scope>NUCLEOTIDE SEQUENCE [LARGE SCALE GENOMIC DNA]</scope>
    <source>
        <strain evidence="3">DFY28</strain>
    </source>
</reference>
<accession>A0ABW1QUE1</accession>
<dbReference type="Pfam" id="PF07179">
    <property type="entry name" value="SseB"/>
    <property type="match status" value="1"/>
</dbReference>
<dbReference type="InterPro" id="IPR009839">
    <property type="entry name" value="SseB_N"/>
</dbReference>
<dbReference type="EMBL" id="JBHSQI010000003">
    <property type="protein sequence ID" value="MFC6153131.1"/>
    <property type="molecule type" value="Genomic_DNA"/>
</dbReference>
<protein>
    <submittedName>
        <fullName evidence="2">SseB family protein</fullName>
    </submittedName>
</protein>